<feature type="domain" description="F-box" evidence="1">
    <location>
        <begin position="1"/>
        <end position="47"/>
    </location>
</feature>
<gene>
    <name evidence="2" type="ORF">SISSUDRAFT_655762</name>
</gene>
<dbReference type="SMART" id="SM00256">
    <property type="entry name" value="FBOX"/>
    <property type="match status" value="1"/>
</dbReference>
<protein>
    <recommendedName>
        <fullName evidence="1">F-box domain-containing protein</fullName>
    </recommendedName>
</protein>
<evidence type="ECO:0000313" key="2">
    <source>
        <dbReference type="EMBL" id="KZT31777.1"/>
    </source>
</evidence>
<dbReference type="PROSITE" id="PS50181">
    <property type="entry name" value="FBOX"/>
    <property type="match status" value="1"/>
</dbReference>
<dbReference type="Proteomes" id="UP000076798">
    <property type="component" value="Unassembled WGS sequence"/>
</dbReference>
<keyword evidence="3" id="KW-1185">Reference proteome</keyword>
<dbReference type="AlphaFoldDB" id="A0A165X312"/>
<reference evidence="2 3" key="1">
    <citation type="journal article" date="2016" name="Mol. Biol. Evol.">
        <title>Comparative Genomics of Early-Diverging Mushroom-Forming Fungi Provides Insights into the Origins of Lignocellulose Decay Capabilities.</title>
        <authorList>
            <person name="Nagy L.G."/>
            <person name="Riley R."/>
            <person name="Tritt A."/>
            <person name="Adam C."/>
            <person name="Daum C."/>
            <person name="Floudas D."/>
            <person name="Sun H."/>
            <person name="Yadav J.S."/>
            <person name="Pangilinan J."/>
            <person name="Larsson K.H."/>
            <person name="Matsuura K."/>
            <person name="Barry K."/>
            <person name="Labutti K."/>
            <person name="Kuo R."/>
            <person name="Ohm R.A."/>
            <person name="Bhattacharya S.S."/>
            <person name="Shirouzu T."/>
            <person name="Yoshinaga Y."/>
            <person name="Martin F.M."/>
            <person name="Grigoriev I.V."/>
            <person name="Hibbett D.S."/>
        </authorList>
    </citation>
    <scope>NUCLEOTIDE SEQUENCE [LARGE SCALE GENOMIC DNA]</scope>
    <source>
        <strain evidence="2 3">HHB10207 ss-3</strain>
    </source>
</reference>
<organism evidence="2 3">
    <name type="scientific">Sistotremastrum suecicum HHB10207 ss-3</name>
    <dbReference type="NCBI Taxonomy" id="1314776"/>
    <lineage>
        <taxon>Eukaryota</taxon>
        <taxon>Fungi</taxon>
        <taxon>Dikarya</taxon>
        <taxon>Basidiomycota</taxon>
        <taxon>Agaricomycotina</taxon>
        <taxon>Agaricomycetes</taxon>
        <taxon>Sistotremastrales</taxon>
        <taxon>Sistotremastraceae</taxon>
        <taxon>Sistotremastrum</taxon>
    </lineage>
</organism>
<dbReference type="InterPro" id="IPR036047">
    <property type="entry name" value="F-box-like_dom_sf"/>
</dbReference>
<dbReference type="EMBL" id="KV428462">
    <property type="protein sequence ID" value="KZT31777.1"/>
    <property type="molecule type" value="Genomic_DNA"/>
</dbReference>
<name>A0A165X312_9AGAM</name>
<dbReference type="InterPro" id="IPR001810">
    <property type="entry name" value="F-box_dom"/>
</dbReference>
<dbReference type="SUPFAM" id="SSF81383">
    <property type="entry name" value="F-box domain"/>
    <property type="match status" value="1"/>
</dbReference>
<proteinExistence type="predicted"/>
<evidence type="ECO:0000259" key="1">
    <source>
        <dbReference type="PROSITE" id="PS50181"/>
    </source>
</evidence>
<dbReference type="Pfam" id="PF12937">
    <property type="entry name" value="F-box-like"/>
    <property type="match status" value="1"/>
</dbReference>
<evidence type="ECO:0000313" key="3">
    <source>
        <dbReference type="Proteomes" id="UP000076798"/>
    </source>
</evidence>
<accession>A0A165X312</accession>
<sequence>MLLSYLPPELISLILEGLSLEDISSVSKTSKRLRSVLTSTRSMWLRAADAYLIPVPMNSTLRTMSVEKLAFMADVAVSFTKRYNSERLREISKGTHLLCPLGQARIDFIETHRTMYPVVHLLPGSQWAVVHGVDNINPTMLLSTVDKEVYELETWERLQSCASHELEKHEEIVIATHSTHNVKDSPSQLSVFVVTFMDDSHLLSQGSETMDRFNLDSREDVSFLHGLERRWKLVSPTYTFADEHLIINEMYLAIPNRQGLILFINWRKKTGCWIDPHMEEDPEVQEVDSWTRPYFYLGFHSDSSCPRLVLGTRGDPKEPKQYKIELLKLDADMPRFEEEPLITRFVPTTTVYAFEEDPECGNVFVTGQGSIFEILTPPPRDWKGERIPVSPSRIIDHPDLPIHHKFLRPYGPWSPHRPLRGPNNNSCSMRIYADNRLYICNTRNLDTGAPEWILLETLFGKRSDFSSDDSKSLVKPLAFDPLHGRLIVYYRGIWCLRY</sequence>